<dbReference type="InterPro" id="IPR052176">
    <property type="entry name" value="Glycosyl_Hydrlase_43_Enz"/>
</dbReference>
<dbReference type="CDD" id="cd08991">
    <property type="entry name" value="GH43_HoAraf43-like"/>
    <property type="match status" value="1"/>
</dbReference>
<dbReference type="GO" id="GO:0004553">
    <property type="term" value="F:hydrolase activity, hydrolyzing O-glycosyl compounds"/>
    <property type="evidence" value="ECO:0007669"/>
    <property type="project" value="InterPro"/>
</dbReference>
<evidence type="ECO:0000313" key="9">
    <source>
        <dbReference type="EMBL" id="GCB33479.1"/>
    </source>
</evidence>
<evidence type="ECO:0000256" key="5">
    <source>
        <dbReference type="ARBA" id="ARBA00023295"/>
    </source>
</evidence>
<sequence length="332" mass="38312">MIKLKQTYNMKRLFGFLLFCYCLIVICGAENRDSSFLINKSDDIIEDRLPIADPYVLFYNDKYYAYGTNVEGFEVYISEDLKHWRRENKLALSPKDSWGTTWYWAPEVYYIKSKNKFYMFYSVNEHICVATSDSPTGPFVQDKKEPIWKEKSIDTNLFIDDDGTPYLYFVRVTNGNVIWVAEMNADLKSIKEETLTECVKAETPWERVQANVAEGPSVLKKNGLYYLLYSANDYKSKDYAVGYATASSPFGPWKKYDGNPILHKDKDLAMKLVGTGHGAPFMCKDGSYKYIFHAHWSQEKIQPRTSYFKNLTFSDDGVITIGGDVIRPVVVK</sequence>
<dbReference type="Proteomes" id="UP000288079">
    <property type="component" value="Unassembled WGS sequence"/>
</dbReference>
<comment type="similarity">
    <text evidence="1 8">Belongs to the glycosyl hydrolase 43 family.</text>
</comment>
<keyword evidence="3 8" id="KW-0378">Hydrolase</keyword>
<dbReference type="InterPro" id="IPR023296">
    <property type="entry name" value="Glyco_hydro_beta-prop_sf"/>
</dbReference>
<dbReference type="InterPro" id="IPR006710">
    <property type="entry name" value="Glyco_hydro_43"/>
</dbReference>
<dbReference type="PANTHER" id="PTHR43772">
    <property type="entry name" value="ENDO-1,4-BETA-XYLANASE"/>
    <property type="match status" value="1"/>
</dbReference>
<dbReference type="SUPFAM" id="SSF75005">
    <property type="entry name" value="Arabinanase/levansucrase/invertase"/>
    <property type="match status" value="1"/>
</dbReference>
<evidence type="ECO:0000256" key="3">
    <source>
        <dbReference type="ARBA" id="ARBA00022801"/>
    </source>
</evidence>
<feature type="site" description="Important for catalytic activity, responsible for pKa modulation of the active site Glu and correct orientation of both the proton donor and substrate" evidence="7">
    <location>
        <position position="154"/>
    </location>
</feature>
<evidence type="ECO:0000256" key="1">
    <source>
        <dbReference type="ARBA" id="ARBA00009865"/>
    </source>
</evidence>
<keyword evidence="2 9" id="KW-0624">Polysaccharide degradation</keyword>
<reference evidence="9 10" key="1">
    <citation type="submission" date="2018-10" db="EMBL/GenBank/DDBJ databases">
        <title>Draft Genome Sequence of Bacteroides sp. KCTC 15687.</title>
        <authorList>
            <person name="Yu S.Y."/>
            <person name="Kim J.S."/>
            <person name="Oh B.S."/>
            <person name="Park S.H."/>
            <person name="Kang S.W."/>
            <person name="Park J.E."/>
            <person name="Choi S.H."/>
            <person name="Han K.I."/>
            <person name="Lee K.C."/>
            <person name="Eom M.K."/>
            <person name="Suh M.K."/>
            <person name="Lee D.H."/>
            <person name="Yoon H."/>
            <person name="Kim B."/>
            <person name="Yang S.J."/>
            <person name="Lee J.S."/>
            <person name="Lee J.H."/>
        </authorList>
    </citation>
    <scope>NUCLEOTIDE SEQUENCE [LARGE SCALE GENOMIC DNA]</scope>
    <source>
        <strain evidence="9 10">KCTC 15687</strain>
    </source>
</reference>
<evidence type="ECO:0000256" key="8">
    <source>
        <dbReference type="RuleBase" id="RU361187"/>
    </source>
</evidence>
<keyword evidence="10" id="KW-1185">Reference proteome</keyword>
<protein>
    <submittedName>
        <fullName evidence="9">Endo-1,4-beta-xylanase</fullName>
    </submittedName>
</protein>
<dbReference type="EMBL" id="BHWB01000001">
    <property type="protein sequence ID" value="GCB33479.1"/>
    <property type="molecule type" value="Genomic_DNA"/>
</dbReference>
<dbReference type="Pfam" id="PF04616">
    <property type="entry name" value="Glyco_hydro_43"/>
    <property type="match status" value="1"/>
</dbReference>
<keyword evidence="4" id="KW-0119">Carbohydrate metabolism</keyword>
<evidence type="ECO:0000256" key="2">
    <source>
        <dbReference type="ARBA" id="ARBA00022651"/>
    </source>
</evidence>
<evidence type="ECO:0000256" key="6">
    <source>
        <dbReference type="PIRSR" id="PIRSR606710-1"/>
    </source>
</evidence>
<feature type="active site" description="Proton donor" evidence="6">
    <location>
        <position position="214"/>
    </location>
</feature>
<organism evidence="9 10">
    <name type="scientific">Bacteroides faecalis</name>
    <dbReference type="NCBI Taxonomy" id="2447885"/>
    <lineage>
        <taxon>Bacteria</taxon>
        <taxon>Pseudomonadati</taxon>
        <taxon>Bacteroidota</taxon>
        <taxon>Bacteroidia</taxon>
        <taxon>Bacteroidales</taxon>
        <taxon>Bacteroidaceae</taxon>
        <taxon>Bacteroides</taxon>
    </lineage>
</organism>
<gene>
    <name evidence="9" type="ORF">KGMB02408_04240</name>
</gene>
<evidence type="ECO:0000313" key="10">
    <source>
        <dbReference type="Proteomes" id="UP000288079"/>
    </source>
</evidence>
<keyword evidence="5 8" id="KW-0326">Glycosidase</keyword>
<dbReference type="Gene3D" id="2.115.10.20">
    <property type="entry name" value="Glycosyl hydrolase domain, family 43"/>
    <property type="match status" value="1"/>
</dbReference>
<proteinExistence type="inferred from homology"/>
<dbReference type="GO" id="GO:0045493">
    <property type="term" value="P:xylan catabolic process"/>
    <property type="evidence" value="ECO:0007669"/>
    <property type="project" value="UniProtKB-KW"/>
</dbReference>
<dbReference type="AlphaFoldDB" id="A0A401LPT0"/>
<accession>A0A401LPT0</accession>
<evidence type="ECO:0000256" key="7">
    <source>
        <dbReference type="PIRSR" id="PIRSR606710-2"/>
    </source>
</evidence>
<evidence type="ECO:0000256" key="4">
    <source>
        <dbReference type="ARBA" id="ARBA00023277"/>
    </source>
</evidence>
<keyword evidence="2 9" id="KW-0858">Xylan degradation</keyword>
<name>A0A401LPT0_9BACE</name>
<feature type="active site" description="Proton acceptor" evidence="6">
    <location>
        <position position="53"/>
    </location>
</feature>
<dbReference type="PANTHER" id="PTHR43772:SF2">
    <property type="entry name" value="PUTATIVE (AFU_ORTHOLOGUE AFUA_2G04480)-RELATED"/>
    <property type="match status" value="1"/>
</dbReference>
<comment type="caution">
    <text evidence="9">The sequence shown here is derived from an EMBL/GenBank/DDBJ whole genome shotgun (WGS) entry which is preliminary data.</text>
</comment>